<sequence>MSCKRDVQVDDQVNLPLETTYNSSIDGVVDDVYSNRIIFKYPPEWNTSNVNEKIIGIRNINKKRKHKTLIFILYVLKYKKETFDEEFAESKVVYLIDLMDRLLDNLPDVFWDYINSSTKNSWKYEINEQSQNIYHKYYYQ</sequence>
<evidence type="ECO:0000313" key="1">
    <source>
        <dbReference type="EMBL" id="KAK8889188.1"/>
    </source>
</evidence>
<dbReference type="EMBL" id="JAPFFF010000005">
    <property type="protein sequence ID" value="KAK8889188.1"/>
    <property type="molecule type" value="Genomic_DNA"/>
</dbReference>
<gene>
    <name evidence="1" type="ORF">M9Y10_033933</name>
</gene>
<proteinExistence type="predicted"/>
<dbReference type="Proteomes" id="UP001470230">
    <property type="component" value="Unassembled WGS sequence"/>
</dbReference>
<accession>A0ABR2KEB4</accession>
<name>A0ABR2KEB4_9EUKA</name>
<reference evidence="1 2" key="1">
    <citation type="submission" date="2024-04" db="EMBL/GenBank/DDBJ databases">
        <title>Tritrichomonas musculus Genome.</title>
        <authorList>
            <person name="Alves-Ferreira E."/>
            <person name="Grigg M."/>
            <person name="Lorenzi H."/>
            <person name="Galac M."/>
        </authorList>
    </citation>
    <scope>NUCLEOTIDE SEQUENCE [LARGE SCALE GENOMIC DNA]</scope>
    <source>
        <strain evidence="1 2">EAF2021</strain>
    </source>
</reference>
<comment type="caution">
    <text evidence="1">The sequence shown here is derived from an EMBL/GenBank/DDBJ whole genome shotgun (WGS) entry which is preliminary data.</text>
</comment>
<protein>
    <submittedName>
        <fullName evidence="1">Uncharacterized protein</fullName>
    </submittedName>
</protein>
<keyword evidence="2" id="KW-1185">Reference proteome</keyword>
<organism evidence="1 2">
    <name type="scientific">Tritrichomonas musculus</name>
    <dbReference type="NCBI Taxonomy" id="1915356"/>
    <lineage>
        <taxon>Eukaryota</taxon>
        <taxon>Metamonada</taxon>
        <taxon>Parabasalia</taxon>
        <taxon>Tritrichomonadida</taxon>
        <taxon>Tritrichomonadidae</taxon>
        <taxon>Tritrichomonas</taxon>
    </lineage>
</organism>
<evidence type="ECO:0000313" key="2">
    <source>
        <dbReference type="Proteomes" id="UP001470230"/>
    </source>
</evidence>